<proteinExistence type="predicted"/>
<evidence type="ECO:0000313" key="2">
    <source>
        <dbReference type="EMBL" id="RQW73383.1"/>
    </source>
</evidence>
<organism evidence="2 3">
    <name type="scientific">Lysinibacillus composti</name>
    <dbReference type="NCBI Taxonomy" id="720633"/>
    <lineage>
        <taxon>Bacteria</taxon>
        <taxon>Bacillati</taxon>
        <taxon>Bacillota</taxon>
        <taxon>Bacilli</taxon>
        <taxon>Bacillales</taxon>
        <taxon>Bacillaceae</taxon>
        <taxon>Lysinibacillus</taxon>
    </lineage>
</organism>
<protein>
    <submittedName>
        <fullName evidence="2">Uncharacterized protein</fullName>
    </submittedName>
</protein>
<accession>A0A3N9UA10</accession>
<gene>
    <name evidence="2" type="ORF">EBB45_16620</name>
</gene>
<keyword evidence="1" id="KW-0812">Transmembrane</keyword>
<evidence type="ECO:0000313" key="3">
    <source>
        <dbReference type="Proteomes" id="UP000274033"/>
    </source>
</evidence>
<keyword evidence="1" id="KW-0472">Membrane</keyword>
<reference evidence="2 3" key="1">
    <citation type="journal article" date="2013" name="J. Microbiol.">
        <title>Lysinibacillus chungkukjangi sp. nov., isolated from Chungkukjang, Korean fermented soybean food.</title>
        <authorList>
            <person name="Kim S.J."/>
            <person name="Jang Y.H."/>
            <person name="Hamada M."/>
            <person name="Ahn J.H."/>
            <person name="Weon H.Y."/>
            <person name="Suzuki K."/>
            <person name="Whang K.S."/>
            <person name="Kwon S.W."/>
        </authorList>
    </citation>
    <scope>NUCLEOTIDE SEQUENCE [LARGE SCALE GENOMIC DNA]</scope>
    <source>
        <strain evidence="2 3">MCCC 1A12701</strain>
    </source>
</reference>
<dbReference type="Gene3D" id="3.10.450.730">
    <property type="entry name" value="BLIP domain"/>
    <property type="match status" value="1"/>
</dbReference>
<dbReference type="OrthoDB" id="2454707at2"/>
<sequence>MRQRYRRGILVLIFIVIMNLILLLFNYITEVNGMYDIEESNNFRWQKFMNEDEFNQLEQGMSYKEVVEVAKGRGEPISEGVYVWNDEWVMTMAYEIHFDDEKLLDKKIIEKRGYSTR</sequence>
<keyword evidence="3" id="KW-1185">Reference proteome</keyword>
<dbReference type="EMBL" id="RRCT01000021">
    <property type="protein sequence ID" value="RQW73383.1"/>
    <property type="molecule type" value="Genomic_DNA"/>
</dbReference>
<keyword evidence="1" id="KW-1133">Transmembrane helix</keyword>
<dbReference type="Proteomes" id="UP000274033">
    <property type="component" value="Unassembled WGS sequence"/>
</dbReference>
<name>A0A3N9UA10_9BACI</name>
<comment type="caution">
    <text evidence="2">The sequence shown here is derived from an EMBL/GenBank/DDBJ whole genome shotgun (WGS) entry which is preliminary data.</text>
</comment>
<evidence type="ECO:0000256" key="1">
    <source>
        <dbReference type="SAM" id="Phobius"/>
    </source>
</evidence>
<dbReference type="AlphaFoldDB" id="A0A3N9UA10"/>
<feature type="transmembrane region" description="Helical" evidence="1">
    <location>
        <begin position="9"/>
        <end position="28"/>
    </location>
</feature>
<dbReference type="RefSeq" id="WP_124766469.1">
    <property type="nucleotide sequence ID" value="NZ_JAFBDY010000020.1"/>
</dbReference>